<feature type="region of interest" description="Disordered" evidence="1">
    <location>
        <begin position="1"/>
        <end position="677"/>
    </location>
</feature>
<feature type="compositionally biased region" description="Basic and acidic residues" evidence="1">
    <location>
        <begin position="143"/>
        <end position="153"/>
    </location>
</feature>
<evidence type="ECO:0000256" key="1">
    <source>
        <dbReference type="SAM" id="MobiDB-lite"/>
    </source>
</evidence>
<keyword evidence="3" id="KW-1185">Reference proteome</keyword>
<feature type="compositionally biased region" description="Acidic residues" evidence="1">
    <location>
        <begin position="960"/>
        <end position="971"/>
    </location>
</feature>
<protein>
    <submittedName>
        <fullName evidence="2">Uncharacterized protein</fullName>
    </submittedName>
</protein>
<proteinExistence type="predicted"/>
<feature type="compositionally biased region" description="Acidic residues" evidence="1">
    <location>
        <begin position="316"/>
        <end position="362"/>
    </location>
</feature>
<evidence type="ECO:0000313" key="3">
    <source>
        <dbReference type="Proteomes" id="UP001153069"/>
    </source>
</evidence>
<dbReference type="EMBL" id="CAICTM010001188">
    <property type="protein sequence ID" value="CAB9521382.1"/>
    <property type="molecule type" value="Genomic_DNA"/>
</dbReference>
<feature type="compositionally biased region" description="Low complexity" evidence="1">
    <location>
        <begin position="157"/>
        <end position="170"/>
    </location>
</feature>
<gene>
    <name evidence="2" type="ORF">SEMRO_1190_G250770.1</name>
</gene>
<feature type="compositionally biased region" description="Basic residues" evidence="1">
    <location>
        <begin position="179"/>
        <end position="188"/>
    </location>
</feature>
<feature type="compositionally biased region" description="Acidic residues" evidence="1">
    <location>
        <begin position="724"/>
        <end position="736"/>
    </location>
</feature>
<feature type="compositionally biased region" description="Basic and acidic residues" evidence="1">
    <location>
        <begin position="882"/>
        <end position="892"/>
    </location>
</feature>
<feature type="compositionally biased region" description="Low complexity" evidence="1">
    <location>
        <begin position="912"/>
        <end position="921"/>
    </location>
</feature>
<feature type="compositionally biased region" description="Low complexity" evidence="1">
    <location>
        <begin position="124"/>
        <end position="135"/>
    </location>
</feature>
<feature type="compositionally biased region" description="Basic residues" evidence="1">
    <location>
        <begin position="410"/>
        <end position="419"/>
    </location>
</feature>
<feature type="compositionally biased region" description="Basic residues" evidence="1">
    <location>
        <begin position="380"/>
        <end position="399"/>
    </location>
</feature>
<feature type="compositionally biased region" description="Basic residues" evidence="1">
    <location>
        <begin position="429"/>
        <end position="438"/>
    </location>
</feature>
<feature type="compositionally biased region" description="Basic and acidic residues" evidence="1">
    <location>
        <begin position="400"/>
        <end position="409"/>
    </location>
</feature>
<feature type="region of interest" description="Disordered" evidence="1">
    <location>
        <begin position="724"/>
        <end position="921"/>
    </location>
</feature>
<sequence>MEGGVATMRGQRPSLTERGASAPLLNRSSTAETPRRRLGGRQRRSQSVTAAHLATPSMNSKGKVSMPNRRRRSKDMKSNLPSIPSVDEDAEEDMKEVPDMDWTTGSSRHKKDGEGSTGTETTMDSSCDCGSYDGSAGSGGVARAEEEKPDMDWGSHNAAAANTGAVAVNNKRAQGNKVCNKKGSTHGKRSVDLDGSNNKGSSHGKKKAEDSKRRSGGSGRGQRKSASSDEEESKSEQQQQGEELVPKTPSGRMRRGKVPHPSTRANKKAGSRSNSPRLSMKSPKKAIIKPEENKPLGSDWFGELKDMSVADHFGPEEEYSSEEDEDEEQDEEEHFEVGIDEELSQSEEEEESESDSDEEEDPEKLLAAAQEDDNDDEKPKRPRQRRPKQPTQGRRMRRVKSSDDLEGRRRQQHPVRRTASRGDGGGPVRKPHNPRGPKRSQTFDEGRRRRPQGMAPPPMTSRSQRRKPRAKSVVNALLDEAEGERSRRPQRLISPFETEDPIIDEPPPTPRRGGRRASNMIPTQQDLGYDEPPPTPSRRGRRTVPTAQDLGYDEPPPTPSRRGRRTVPTAQDLGYDEPPPTPSRRGRRTVPTQQDLGYDEPPPTPSRRGRRSPATIPTAQDLGYGANDAAVPQTPRRRGRRASLGSANTVPRPPALDDNSIGAQSEMGVRARMSRRGVGGSVRHLQVHDDDEEELQEDLLSVSLRKSRSQRRLSVAANVVVDEADGSDDDDAEDANENDHTTMSNRTERLRRRGSQRGMAMEPMTPRRRQRSSSVRSLNRLNHDNLDNGETDSHDNAVDASENDHMAMSNRSERLRRRGSQRGLSVEPMTPRRRQQRSASVRSLNRLGYDNLDDEEEDPKKARGGLPTLGAHFASENSVSDGRGRRQTRDDGSVGARSAGSLGCGTARSRNRSSSRSGRYGYNAGQERLCLSAVPSTPKKSVGLAAMLYCKPLDLGGGKDDDDEQDIDIFDVSDTQNPAESDDDDDASVGSDDNPAVADKTKNKKDYWKAKLAGKA</sequence>
<name>A0A9N8HQF9_9STRA</name>
<dbReference type="Proteomes" id="UP001153069">
    <property type="component" value="Unassembled WGS sequence"/>
</dbReference>
<comment type="caution">
    <text evidence="2">The sequence shown here is derived from an EMBL/GenBank/DDBJ whole genome shotgun (WGS) entry which is preliminary data.</text>
</comment>
<feature type="region of interest" description="Disordered" evidence="1">
    <location>
        <begin position="954"/>
        <end position="1003"/>
    </location>
</feature>
<evidence type="ECO:0000313" key="2">
    <source>
        <dbReference type="EMBL" id="CAB9521382.1"/>
    </source>
</evidence>
<feature type="compositionally biased region" description="Basic and acidic residues" evidence="1">
    <location>
        <begin position="302"/>
        <end position="315"/>
    </location>
</feature>
<accession>A0A9N8HQF9</accession>
<reference evidence="2" key="1">
    <citation type="submission" date="2020-06" db="EMBL/GenBank/DDBJ databases">
        <authorList>
            <consortium name="Plant Systems Biology data submission"/>
        </authorList>
    </citation>
    <scope>NUCLEOTIDE SEQUENCE</scope>
    <source>
        <strain evidence="2">D6</strain>
    </source>
</reference>
<dbReference type="AlphaFoldDB" id="A0A9N8HQF9"/>
<organism evidence="2 3">
    <name type="scientific">Seminavis robusta</name>
    <dbReference type="NCBI Taxonomy" id="568900"/>
    <lineage>
        <taxon>Eukaryota</taxon>
        <taxon>Sar</taxon>
        <taxon>Stramenopiles</taxon>
        <taxon>Ochrophyta</taxon>
        <taxon>Bacillariophyta</taxon>
        <taxon>Bacillariophyceae</taxon>
        <taxon>Bacillariophycidae</taxon>
        <taxon>Naviculales</taxon>
        <taxon>Naviculaceae</taxon>
        <taxon>Seminavis</taxon>
    </lineage>
</organism>
<feature type="compositionally biased region" description="Basic and acidic residues" evidence="1">
    <location>
        <begin position="781"/>
        <end position="805"/>
    </location>
</feature>